<dbReference type="InterPro" id="IPR006464">
    <property type="entry name" value="AcTrfase_RimI/Ard1"/>
</dbReference>
<reference evidence="4" key="1">
    <citation type="submission" date="2020-05" db="EMBL/GenBank/DDBJ databases">
        <authorList>
            <person name="Chiriac C."/>
            <person name="Salcher M."/>
            <person name="Ghai R."/>
            <person name="Kavagutti S V."/>
        </authorList>
    </citation>
    <scope>NUCLEOTIDE SEQUENCE</scope>
</reference>
<dbReference type="AlphaFoldDB" id="A0A6J6S1N1"/>
<feature type="domain" description="N-acetyltransferase" evidence="3">
    <location>
        <begin position="8"/>
        <end position="153"/>
    </location>
</feature>
<evidence type="ECO:0000313" key="5">
    <source>
        <dbReference type="EMBL" id="CAB4974174.1"/>
    </source>
</evidence>
<dbReference type="PANTHER" id="PTHR43877">
    <property type="entry name" value="AMINOALKYLPHOSPHONATE N-ACETYLTRANSFERASE-RELATED-RELATED"/>
    <property type="match status" value="1"/>
</dbReference>
<protein>
    <submittedName>
        <fullName evidence="4">Unannotated protein</fullName>
    </submittedName>
</protein>
<dbReference type="InterPro" id="IPR016181">
    <property type="entry name" value="Acyl_CoA_acyltransferase"/>
</dbReference>
<evidence type="ECO:0000256" key="1">
    <source>
        <dbReference type="ARBA" id="ARBA00022679"/>
    </source>
</evidence>
<dbReference type="InterPro" id="IPR000182">
    <property type="entry name" value="GNAT_dom"/>
</dbReference>
<name>A0A6J6S1N1_9ZZZZ</name>
<sequence length="174" mass="19605">MIAESEIIEVTPLRRRHLRGVLRIERAVYSQPWSHGLFVSELALRNTRTYFVARVGSKVVGYGGLMEATDEGHITTLAVDPEWTRRGIATRLLISLFESARSHGTADVTLEVRVSNLAAQACYRNFGFVPAGMRKNYYPDTKEDALIMWVHEVDTPAYGERLESLAERLGPVSR</sequence>
<dbReference type="CDD" id="cd04301">
    <property type="entry name" value="NAT_SF"/>
    <property type="match status" value="1"/>
</dbReference>
<keyword evidence="1" id="KW-0808">Transferase</keyword>
<dbReference type="EMBL" id="CAFBOF010000010">
    <property type="protein sequence ID" value="CAB4974174.1"/>
    <property type="molecule type" value="Genomic_DNA"/>
</dbReference>
<dbReference type="EMBL" id="CAFBPQ010000041">
    <property type="protein sequence ID" value="CAB5029049.1"/>
    <property type="molecule type" value="Genomic_DNA"/>
</dbReference>
<dbReference type="SUPFAM" id="SSF55729">
    <property type="entry name" value="Acyl-CoA N-acyltransferases (Nat)"/>
    <property type="match status" value="1"/>
</dbReference>
<evidence type="ECO:0000313" key="4">
    <source>
        <dbReference type="EMBL" id="CAB4728575.1"/>
    </source>
</evidence>
<proteinExistence type="predicted"/>
<dbReference type="PROSITE" id="PS51186">
    <property type="entry name" value="GNAT"/>
    <property type="match status" value="1"/>
</dbReference>
<keyword evidence="2" id="KW-0012">Acyltransferase</keyword>
<dbReference type="EMBL" id="CAEZYK010000068">
    <property type="protein sequence ID" value="CAB4728575.1"/>
    <property type="molecule type" value="Genomic_DNA"/>
</dbReference>
<evidence type="ECO:0000256" key="2">
    <source>
        <dbReference type="ARBA" id="ARBA00023315"/>
    </source>
</evidence>
<evidence type="ECO:0000313" key="6">
    <source>
        <dbReference type="EMBL" id="CAB5029049.1"/>
    </source>
</evidence>
<dbReference type="InterPro" id="IPR050832">
    <property type="entry name" value="Bact_Acetyltransf"/>
</dbReference>
<dbReference type="Gene3D" id="3.40.630.30">
    <property type="match status" value="1"/>
</dbReference>
<accession>A0A6J6S1N1</accession>
<dbReference type="GO" id="GO:0008080">
    <property type="term" value="F:N-acetyltransferase activity"/>
    <property type="evidence" value="ECO:0007669"/>
    <property type="project" value="InterPro"/>
</dbReference>
<organism evidence="4">
    <name type="scientific">freshwater metagenome</name>
    <dbReference type="NCBI Taxonomy" id="449393"/>
    <lineage>
        <taxon>unclassified sequences</taxon>
        <taxon>metagenomes</taxon>
        <taxon>ecological metagenomes</taxon>
    </lineage>
</organism>
<gene>
    <name evidence="4" type="ORF">UFOPK2683_01133</name>
    <name evidence="5" type="ORF">UFOPK3897_00707</name>
    <name evidence="6" type="ORF">UFOPK4121_01181</name>
</gene>
<evidence type="ECO:0000259" key="3">
    <source>
        <dbReference type="PROSITE" id="PS51186"/>
    </source>
</evidence>
<dbReference type="NCBIfam" id="TIGR01575">
    <property type="entry name" value="rimI"/>
    <property type="match status" value="1"/>
</dbReference>
<dbReference type="Pfam" id="PF00583">
    <property type="entry name" value="Acetyltransf_1"/>
    <property type="match status" value="1"/>
</dbReference>